<organism evidence="1 2">
    <name type="scientific">Heterodera trifolii</name>
    <dbReference type="NCBI Taxonomy" id="157864"/>
    <lineage>
        <taxon>Eukaryota</taxon>
        <taxon>Metazoa</taxon>
        <taxon>Ecdysozoa</taxon>
        <taxon>Nematoda</taxon>
        <taxon>Chromadorea</taxon>
        <taxon>Rhabditida</taxon>
        <taxon>Tylenchina</taxon>
        <taxon>Tylenchomorpha</taxon>
        <taxon>Tylenchoidea</taxon>
        <taxon>Heteroderidae</taxon>
        <taxon>Heteroderinae</taxon>
        <taxon>Heterodera</taxon>
    </lineage>
</organism>
<comment type="caution">
    <text evidence="1">The sequence shown here is derived from an EMBL/GenBank/DDBJ whole genome shotgun (WGS) entry which is preliminary data.</text>
</comment>
<dbReference type="Proteomes" id="UP001620626">
    <property type="component" value="Unassembled WGS sequence"/>
</dbReference>
<gene>
    <name evidence="1" type="ORF">niasHT_006379</name>
</gene>
<protein>
    <submittedName>
        <fullName evidence="1">Uncharacterized protein</fullName>
    </submittedName>
</protein>
<dbReference type="AlphaFoldDB" id="A0ABD2LPX5"/>
<accession>A0ABD2LPX5</accession>
<proteinExistence type="predicted"/>
<dbReference type="EMBL" id="JBICBT010000333">
    <property type="protein sequence ID" value="KAL3117291.1"/>
    <property type="molecule type" value="Genomic_DNA"/>
</dbReference>
<keyword evidence="2" id="KW-1185">Reference proteome</keyword>
<reference evidence="1 2" key="1">
    <citation type="submission" date="2024-10" db="EMBL/GenBank/DDBJ databases">
        <authorList>
            <person name="Kim D."/>
        </authorList>
    </citation>
    <scope>NUCLEOTIDE SEQUENCE [LARGE SCALE GENOMIC DNA]</scope>
    <source>
        <strain evidence="1">BH-2024</strain>
    </source>
</reference>
<name>A0ABD2LPX5_9BILA</name>
<evidence type="ECO:0000313" key="2">
    <source>
        <dbReference type="Proteomes" id="UP001620626"/>
    </source>
</evidence>
<sequence>MDDKLQKLTDQFAQLSLGVSAWREPPISRLPIDSAKLTTAAYPKKVNISCATPVNDGADKRLNKQQHLFGGTSKKFSEVNIKRIPHNS</sequence>
<evidence type="ECO:0000313" key="1">
    <source>
        <dbReference type="EMBL" id="KAL3117291.1"/>
    </source>
</evidence>